<dbReference type="Proteomes" id="UP001152130">
    <property type="component" value="Unassembled WGS sequence"/>
</dbReference>
<organism evidence="1 2">
    <name type="scientific">Fusarium irregulare</name>
    <dbReference type="NCBI Taxonomy" id="2494466"/>
    <lineage>
        <taxon>Eukaryota</taxon>
        <taxon>Fungi</taxon>
        <taxon>Dikarya</taxon>
        <taxon>Ascomycota</taxon>
        <taxon>Pezizomycotina</taxon>
        <taxon>Sordariomycetes</taxon>
        <taxon>Hypocreomycetidae</taxon>
        <taxon>Hypocreales</taxon>
        <taxon>Nectriaceae</taxon>
        <taxon>Fusarium</taxon>
        <taxon>Fusarium incarnatum-equiseti species complex</taxon>
    </lineage>
</organism>
<evidence type="ECO:0000313" key="2">
    <source>
        <dbReference type="Proteomes" id="UP001152130"/>
    </source>
</evidence>
<protein>
    <submittedName>
        <fullName evidence="1">Uncharacterized protein</fullName>
    </submittedName>
</protein>
<reference evidence="1" key="1">
    <citation type="submission" date="2022-10" db="EMBL/GenBank/DDBJ databases">
        <title>Fusarium specimens isolated from Avocado Roots.</title>
        <authorList>
            <person name="Stajich J."/>
            <person name="Roper C."/>
            <person name="Heimlech-Rivalta G."/>
        </authorList>
    </citation>
    <scope>NUCLEOTIDE SEQUENCE</scope>
    <source>
        <strain evidence="1">CF00143</strain>
    </source>
</reference>
<comment type="caution">
    <text evidence="1">The sequence shown here is derived from an EMBL/GenBank/DDBJ whole genome shotgun (WGS) entry which is preliminary data.</text>
</comment>
<dbReference type="EMBL" id="JAPDHF010000025">
    <property type="protein sequence ID" value="KAJ4003962.1"/>
    <property type="molecule type" value="Genomic_DNA"/>
</dbReference>
<dbReference type="AlphaFoldDB" id="A0A9W8PE96"/>
<name>A0A9W8PE96_9HYPO</name>
<proteinExistence type="predicted"/>
<sequence length="151" mass="17528">MQQNVIANLEHYLENLPSPSYELQERIWQCYTLAAMHGQYRHFTPSRDAQPLLDRLATILSELNQTAHKPNVRALIWPAYVLGRYSSRSSASLLVSDVLRKASTPDHLRRVLYHGLTPYDLMQTVWKLQATETEEDVDIILSQQFVDYGLW</sequence>
<accession>A0A9W8PE96</accession>
<keyword evidence="2" id="KW-1185">Reference proteome</keyword>
<evidence type="ECO:0000313" key="1">
    <source>
        <dbReference type="EMBL" id="KAJ4003962.1"/>
    </source>
</evidence>
<gene>
    <name evidence="1" type="ORF">NW766_011817</name>
</gene>